<accession>A0ABC9X8S7</accession>
<evidence type="ECO:0000256" key="1">
    <source>
        <dbReference type="SAM" id="MobiDB-lite"/>
    </source>
</evidence>
<keyword evidence="2" id="KW-0732">Signal</keyword>
<name>A0ABC9X8S7_GRUJA</name>
<proteinExistence type="predicted"/>
<feature type="compositionally biased region" description="Basic residues" evidence="1">
    <location>
        <begin position="240"/>
        <end position="249"/>
    </location>
</feature>
<feature type="compositionally biased region" description="Low complexity" evidence="1">
    <location>
        <begin position="522"/>
        <end position="583"/>
    </location>
</feature>
<reference evidence="4 5" key="1">
    <citation type="submission" date="2024-06" db="EMBL/GenBank/DDBJ databases">
        <title>The draft genome of Grus japonensis, version 3.</title>
        <authorList>
            <person name="Nabeshima K."/>
            <person name="Suzuki S."/>
            <person name="Onuma M."/>
        </authorList>
    </citation>
    <scope>NUCLEOTIDE SEQUENCE [LARGE SCALE GENOMIC DNA]</scope>
    <source>
        <strain evidence="4 5">451A</strain>
    </source>
</reference>
<feature type="region of interest" description="Disordered" evidence="1">
    <location>
        <begin position="392"/>
        <end position="415"/>
    </location>
</feature>
<gene>
    <name evidence="4" type="ORF">GRJ2_001847000</name>
</gene>
<dbReference type="PANTHER" id="PTHR46007">
    <property type="entry name" value="MEDIATOR OF RNA POLYMERASE II TRANSCRIPTION SUBUNIT 12"/>
    <property type="match status" value="1"/>
</dbReference>
<dbReference type="InterPro" id="IPR021989">
    <property type="entry name" value="Mediator_Med12_catenin-bd"/>
</dbReference>
<organism evidence="4 5">
    <name type="scientific">Grus japonensis</name>
    <name type="common">Japanese crane</name>
    <name type="synonym">Red-crowned crane</name>
    <dbReference type="NCBI Taxonomy" id="30415"/>
    <lineage>
        <taxon>Eukaryota</taxon>
        <taxon>Metazoa</taxon>
        <taxon>Chordata</taxon>
        <taxon>Craniata</taxon>
        <taxon>Vertebrata</taxon>
        <taxon>Euteleostomi</taxon>
        <taxon>Archelosauria</taxon>
        <taxon>Archosauria</taxon>
        <taxon>Dinosauria</taxon>
        <taxon>Saurischia</taxon>
        <taxon>Theropoda</taxon>
        <taxon>Coelurosauria</taxon>
        <taxon>Aves</taxon>
        <taxon>Neognathae</taxon>
        <taxon>Neoaves</taxon>
        <taxon>Gruiformes</taxon>
        <taxon>Gruidae</taxon>
        <taxon>Grus</taxon>
    </lineage>
</organism>
<feature type="region of interest" description="Disordered" evidence="1">
    <location>
        <begin position="193"/>
        <end position="267"/>
    </location>
</feature>
<keyword evidence="5" id="KW-1185">Reference proteome</keyword>
<feature type="region of interest" description="Disordered" evidence="1">
    <location>
        <begin position="486"/>
        <end position="603"/>
    </location>
</feature>
<dbReference type="EMBL" id="BAAFJT010000009">
    <property type="protein sequence ID" value="GAB0193817.1"/>
    <property type="molecule type" value="Genomic_DNA"/>
</dbReference>
<evidence type="ECO:0000313" key="4">
    <source>
        <dbReference type="EMBL" id="GAB0193817.1"/>
    </source>
</evidence>
<dbReference type="AlphaFoldDB" id="A0ABC9X8S7"/>
<dbReference type="Pfam" id="PF12144">
    <property type="entry name" value="Med12-PQL"/>
    <property type="match status" value="1"/>
</dbReference>
<dbReference type="PANTHER" id="PTHR46007:SF3">
    <property type="entry name" value="MEDIATOR OF RNA POLYMERASE II TRANSCRIPTION SUBUNIT 12-LIKE PROTEIN"/>
    <property type="match status" value="1"/>
</dbReference>
<feature type="signal peptide" evidence="2">
    <location>
        <begin position="1"/>
        <end position="30"/>
    </location>
</feature>
<feature type="compositionally biased region" description="Polar residues" evidence="1">
    <location>
        <begin position="584"/>
        <end position="595"/>
    </location>
</feature>
<protein>
    <submittedName>
        <fullName evidence="4">Mediator of RNA polymerase II transcription subunit 12-like protein</fullName>
    </submittedName>
</protein>
<sequence>MFDTVQRSTQWTTDWALLLLQIITSGTVDMQTNNELFTTVLDMLGVLINGTLASDLSNASQGGPEENKRAYMNLVKKLKKELGDKRSESIDKVRQLLPLPKQTCDIITCEPMGSLIDTKGNKIAGFDSIDKKQGLQVSTKQKVSPWDLFEGHKNPAPLSWAWFGTVRVDRKVIKYEEQQHLLLYHTHTKPKPRSYYLEPLPLPPEEEEEEPTTPVSQEPERKSGELSDQGKLVMDDEKKTKGRKRKSKSSSRADEYPQNSLYRVPPPYSPLSSPMMHHPQPALWAYNVMGQPQPGFFVQNQPLPPGGSRLDPTGSFVPTNTKQALSNMLQRRSGTMMQPPSIHAIAPQQQLLQMKLLQQEQQQQRLLRQQAQSRSLQQGQPMDQAAIFTPQVRPPSQLPQYPGLQQAQSMPHGYTMYSTPMPLQQQQPGAVVLSPSYNPRAYAAARSSPTLMERLRQMQQPPGGYIQQQAAAYIQPLAGTQRLSHQPLQPNSLVGGGLDSASTAGPHPTLNSVQLPPEPIRQRQQQMRQQRLFQLQQQQGQQPGQQQALGLQPVQPQQPLFPRQGLQQTQQQQQTAALVRQLQKQLSSNQPQGVNQYGHPSHF</sequence>
<dbReference type="Proteomes" id="UP001623348">
    <property type="component" value="Unassembled WGS sequence"/>
</dbReference>
<evidence type="ECO:0000259" key="3">
    <source>
        <dbReference type="Pfam" id="PF12144"/>
    </source>
</evidence>
<dbReference type="InterPro" id="IPR051647">
    <property type="entry name" value="Mediator_comp_sub12"/>
</dbReference>
<feature type="chain" id="PRO_5044758543" evidence="2">
    <location>
        <begin position="31"/>
        <end position="603"/>
    </location>
</feature>
<comment type="caution">
    <text evidence="4">The sequence shown here is derived from an EMBL/GenBank/DDBJ whole genome shotgun (WGS) entry which is preliminary data.</text>
</comment>
<evidence type="ECO:0000256" key="2">
    <source>
        <dbReference type="SAM" id="SignalP"/>
    </source>
</evidence>
<evidence type="ECO:0000313" key="5">
    <source>
        <dbReference type="Proteomes" id="UP001623348"/>
    </source>
</evidence>
<feature type="domain" description="Mediator complex subunit Med12 catenin-binding" evidence="3">
    <location>
        <begin position="275"/>
        <end position="489"/>
    </location>
</feature>